<dbReference type="InParanoid" id="A0A066WIF5"/>
<feature type="compositionally biased region" description="Basic and acidic residues" evidence="4">
    <location>
        <begin position="1"/>
        <end position="10"/>
    </location>
</feature>
<dbReference type="PANTHER" id="PTHR10270">
    <property type="entry name" value="SOX TRANSCRIPTION FACTOR"/>
    <property type="match status" value="1"/>
</dbReference>
<proteinExistence type="predicted"/>
<accession>A0A066WIF5</accession>
<dbReference type="GO" id="GO:0000978">
    <property type="term" value="F:RNA polymerase II cis-regulatory region sequence-specific DNA binding"/>
    <property type="evidence" value="ECO:0007669"/>
    <property type="project" value="TreeGrafter"/>
</dbReference>
<feature type="region of interest" description="Disordered" evidence="4">
    <location>
        <begin position="241"/>
        <end position="260"/>
    </location>
</feature>
<feature type="domain" description="HMG box" evidence="5">
    <location>
        <begin position="82"/>
        <end position="177"/>
    </location>
</feature>
<gene>
    <name evidence="6" type="ORF">K437DRAFT_266676</name>
</gene>
<keyword evidence="2" id="KW-0804">Transcription</keyword>
<dbReference type="PANTHER" id="PTHR10270:SF161">
    <property type="entry name" value="SEX-DETERMINING REGION Y PROTEIN"/>
    <property type="match status" value="1"/>
</dbReference>
<dbReference type="Gene3D" id="1.10.30.10">
    <property type="entry name" value="High mobility group box domain"/>
    <property type="match status" value="1"/>
</dbReference>
<dbReference type="RefSeq" id="XP_013245164.1">
    <property type="nucleotide sequence ID" value="XM_013389710.1"/>
</dbReference>
<dbReference type="InterPro" id="IPR036910">
    <property type="entry name" value="HMG_box_dom_sf"/>
</dbReference>
<dbReference type="STRING" id="1037660.A0A066WIF5"/>
<dbReference type="GO" id="GO:0001228">
    <property type="term" value="F:DNA-binding transcription activator activity, RNA polymerase II-specific"/>
    <property type="evidence" value="ECO:0007669"/>
    <property type="project" value="TreeGrafter"/>
</dbReference>
<dbReference type="GO" id="GO:0005634">
    <property type="term" value="C:nucleus"/>
    <property type="evidence" value="ECO:0007669"/>
    <property type="project" value="UniProtKB-UniRule"/>
</dbReference>
<organism evidence="6 7">
    <name type="scientific">Tilletiaria anomala (strain ATCC 24038 / CBS 436.72 / UBC 951)</name>
    <dbReference type="NCBI Taxonomy" id="1037660"/>
    <lineage>
        <taxon>Eukaryota</taxon>
        <taxon>Fungi</taxon>
        <taxon>Dikarya</taxon>
        <taxon>Basidiomycota</taxon>
        <taxon>Ustilaginomycotina</taxon>
        <taxon>Exobasidiomycetes</taxon>
        <taxon>Georgefischeriales</taxon>
        <taxon>Tilletiariaceae</taxon>
        <taxon>Tilletiaria</taxon>
    </lineage>
</organism>
<evidence type="ECO:0000313" key="6">
    <source>
        <dbReference type="EMBL" id="KDN52303.1"/>
    </source>
</evidence>
<dbReference type="SMART" id="SM00398">
    <property type="entry name" value="HMG"/>
    <property type="match status" value="1"/>
</dbReference>
<evidence type="ECO:0000256" key="4">
    <source>
        <dbReference type="SAM" id="MobiDB-lite"/>
    </source>
</evidence>
<dbReference type="GeneID" id="25265879"/>
<sequence length="410" mass="44914">MVETRYDGRWPSHSATSDSDAPPARRTHRSTTVAVPLPPTSLAPADSHASKRKGKGSANKKRGADSTLRKQKSATRSSGIKIPRPPNAYICYRSERLHQHRTGQLSSSLRNVLSARSLVIRPFPADVPPPGSPKYQAALSKALGQMWKSEDEPIRTYFFAESSRKADEHRAMYPDYKFKPTLTPKAKLARLARRGAKLPQLDASMEDSARRKEEGPESASRERVSARYGVHSITITGDKLDESQQVRGVYKPDSDEDDDVDERCLSTVSEAARYAVSSRPPVDASKDHGSDKADAGDYSIELVDYFDGGTHNHYDDGDQFLSFTSVTSLSAGKPSAHGLDDMCSAFGSAAHATFGGIDPRAVYFGKSDLDFRSDRHAINNLPPDARIADGIDPFFLGLNDFSTAQPAWGR</sequence>
<dbReference type="SUPFAM" id="SSF47095">
    <property type="entry name" value="HMG-box"/>
    <property type="match status" value="1"/>
</dbReference>
<keyword evidence="1 3" id="KW-0238">DNA-binding</keyword>
<dbReference type="InterPro" id="IPR009071">
    <property type="entry name" value="HMG_box_dom"/>
</dbReference>
<feature type="region of interest" description="Disordered" evidence="4">
    <location>
        <begin position="195"/>
        <end position="225"/>
    </location>
</feature>
<evidence type="ECO:0000313" key="7">
    <source>
        <dbReference type="Proteomes" id="UP000027361"/>
    </source>
</evidence>
<evidence type="ECO:0000256" key="3">
    <source>
        <dbReference type="PROSITE-ProRule" id="PRU00267"/>
    </source>
</evidence>
<dbReference type="EMBL" id="JMSN01000011">
    <property type="protein sequence ID" value="KDN52303.1"/>
    <property type="molecule type" value="Genomic_DNA"/>
</dbReference>
<keyword evidence="3" id="KW-0539">Nucleus</keyword>
<feature type="compositionally biased region" description="Basic residues" evidence="4">
    <location>
        <begin position="50"/>
        <end position="61"/>
    </location>
</feature>
<dbReference type="GO" id="GO:0030154">
    <property type="term" value="P:cell differentiation"/>
    <property type="evidence" value="ECO:0007669"/>
    <property type="project" value="TreeGrafter"/>
</dbReference>
<feature type="compositionally biased region" description="Basic and acidic residues" evidence="4">
    <location>
        <begin position="207"/>
        <end position="225"/>
    </location>
</feature>
<dbReference type="InterPro" id="IPR050140">
    <property type="entry name" value="SRY-related_HMG-box_TF-like"/>
</dbReference>
<protein>
    <recommendedName>
        <fullName evidence="5">HMG box domain-containing protein</fullName>
    </recommendedName>
</protein>
<dbReference type="CDD" id="cd01389">
    <property type="entry name" value="HMG-box_ROX1-like"/>
    <property type="match status" value="1"/>
</dbReference>
<comment type="caution">
    <text evidence="6">The sequence shown here is derived from an EMBL/GenBank/DDBJ whole genome shotgun (WGS) entry which is preliminary data.</text>
</comment>
<reference evidence="6 7" key="1">
    <citation type="submission" date="2014-05" db="EMBL/GenBank/DDBJ databases">
        <title>Draft genome sequence of a rare smut relative, Tilletiaria anomala UBC 951.</title>
        <authorList>
            <consortium name="DOE Joint Genome Institute"/>
            <person name="Toome M."/>
            <person name="Kuo A."/>
            <person name="Henrissat B."/>
            <person name="Lipzen A."/>
            <person name="Tritt A."/>
            <person name="Yoshinaga Y."/>
            <person name="Zane M."/>
            <person name="Barry K."/>
            <person name="Grigoriev I.V."/>
            <person name="Spatafora J.W."/>
            <person name="Aimea M.C."/>
        </authorList>
    </citation>
    <scope>NUCLEOTIDE SEQUENCE [LARGE SCALE GENOMIC DNA]</scope>
    <source>
        <strain evidence="6 7">UBC 951</strain>
    </source>
</reference>
<dbReference type="PROSITE" id="PS50118">
    <property type="entry name" value="HMG_BOX_2"/>
    <property type="match status" value="1"/>
</dbReference>
<keyword evidence="7" id="KW-1185">Reference proteome</keyword>
<name>A0A066WIF5_TILAU</name>
<feature type="DNA-binding region" description="HMG box" evidence="3">
    <location>
        <begin position="82"/>
        <end position="177"/>
    </location>
</feature>
<feature type="region of interest" description="Disordered" evidence="4">
    <location>
        <begin position="1"/>
        <end position="82"/>
    </location>
</feature>
<evidence type="ECO:0000256" key="2">
    <source>
        <dbReference type="ARBA" id="ARBA00023163"/>
    </source>
</evidence>
<dbReference type="AlphaFoldDB" id="A0A066WIF5"/>
<evidence type="ECO:0000256" key="1">
    <source>
        <dbReference type="ARBA" id="ARBA00023125"/>
    </source>
</evidence>
<dbReference type="OrthoDB" id="6247875at2759"/>
<evidence type="ECO:0000259" key="5">
    <source>
        <dbReference type="PROSITE" id="PS50118"/>
    </source>
</evidence>
<dbReference type="Proteomes" id="UP000027361">
    <property type="component" value="Unassembled WGS sequence"/>
</dbReference>
<dbReference type="HOGENOM" id="CLU_671181_0_0_1"/>